<evidence type="ECO:0000256" key="2">
    <source>
        <dbReference type="ARBA" id="ARBA00022840"/>
    </source>
</evidence>
<protein>
    <recommendedName>
        <fullName evidence="4">Protein kinase domain-containing protein</fullName>
    </recommendedName>
</protein>
<feature type="compositionally biased region" description="Polar residues" evidence="3">
    <location>
        <begin position="370"/>
        <end position="383"/>
    </location>
</feature>
<keyword evidence="6" id="KW-1185">Reference proteome</keyword>
<evidence type="ECO:0000259" key="4">
    <source>
        <dbReference type="PROSITE" id="PS50011"/>
    </source>
</evidence>
<comment type="caution">
    <text evidence="5">The sequence shown here is derived from an EMBL/GenBank/DDBJ whole genome shotgun (WGS) entry which is preliminary data.</text>
</comment>
<dbReference type="PROSITE" id="PS50011">
    <property type="entry name" value="PROTEIN_KINASE_DOM"/>
    <property type="match status" value="1"/>
</dbReference>
<evidence type="ECO:0000256" key="3">
    <source>
        <dbReference type="SAM" id="MobiDB-lite"/>
    </source>
</evidence>
<dbReference type="Gene3D" id="1.10.510.10">
    <property type="entry name" value="Transferase(Phosphotransferase) domain 1"/>
    <property type="match status" value="1"/>
</dbReference>
<accession>A0ABN9QGT6</accession>
<dbReference type="SUPFAM" id="SSF56112">
    <property type="entry name" value="Protein kinase-like (PK-like)"/>
    <property type="match status" value="1"/>
</dbReference>
<dbReference type="Pfam" id="PF00069">
    <property type="entry name" value="Pkinase"/>
    <property type="match status" value="1"/>
</dbReference>
<gene>
    <name evidence="5" type="ORF">PCOR1329_LOCUS11030</name>
</gene>
<feature type="compositionally biased region" description="Basic residues" evidence="3">
    <location>
        <begin position="384"/>
        <end position="399"/>
    </location>
</feature>
<dbReference type="CDD" id="cd00180">
    <property type="entry name" value="PKc"/>
    <property type="match status" value="1"/>
</dbReference>
<feature type="compositionally biased region" description="Low complexity" evidence="3">
    <location>
        <begin position="54"/>
        <end position="65"/>
    </location>
</feature>
<dbReference type="PANTHER" id="PTHR24346">
    <property type="entry name" value="MAP/MICROTUBULE AFFINITY-REGULATING KINASE"/>
    <property type="match status" value="1"/>
</dbReference>
<organism evidence="5 6">
    <name type="scientific">Prorocentrum cordatum</name>
    <dbReference type="NCBI Taxonomy" id="2364126"/>
    <lineage>
        <taxon>Eukaryota</taxon>
        <taxon>Sar</taxon>
        <taxon>Alveolata</taxon>
        <taxon>Dinophyceae</taxon>
        <taxon>Prorocentrales</taxon>
        <taxon>Prorocentraceae</taxon>
        <taxon>Prorocentrum</taxon>
    </lineage>
</organism>
<dbReference type="Proteomes" id="UP001189429">
    <property type="component" value="Unassembled WGS sequence"/>
</dbReference>
<sequence length="420" mass="46477">MGAPRAAPCEEKEDEAQQSEVRHVRTFPGARRCLVDVPGFGISAGPRRHDENDSPTSTSSTAASYPAFDDSWPLQKLQGARSCTSLQSRRGCRVALPRRREEADCCDCFALHGYSAGCVIGRSQLNRGFSVVSVTKGGATFAAKVTDEGVGEGILRDTLKREHEILSGLDHNGIVRAVALIEATVGCGMVMEYCSGSLLESHLPAGSMLCCVGRHAVLERILDAVAYLHGQQVAHRDLHAENVMVDLPAVRRAGAPPAAPGVKIIDFGSARLVAAEGGDQASQLDSDISPGIKPPECTWDVPRPFACDVFQAWRTKANVPAAIPGRHQLSRRRRRRRRRQEWLDLRGVRMTRSWLRTLLQSGFRISNNVYRSSSKASRPTSTRRGSKHRTPGGQQRRYRRRWRTWKWRWRACGTTFNNST</sequence>
<dbReference type="InterPro" id="IPR011009">
    <property type="entry name" value="Kinase-like_dom_sf"/>
</dbReference>
<dbReference type="InterPro" id="IPR000719">
    <property type="entry name" value="Prot_kinase_dom"/>
</dbReference>
<evidence type="ECO:0000256" key="1">
    <source>
        <dbReference type="ARBA" id="ARBA00022741"/>
    </source>
</evidence>
<keyword evidence="2" id="KW-0067">ATP-binding</keyword>
<feature type="region of interest" description="Disordered" evidence="3">
    <location>
        <begin position="370"/>
        <end position="399"/>
    </location>
</feature>
<keyword evidence="1" id="KW-0547">Nucleotide-binding</keyword>
<name>A0ABN9QGT6_9DINO</name>
<feature type="region of interest" description="Disordered" evidence="3">
    <location>
        <begin position="1"/>
        <end position="22"/>
    </location>
</feature>
<evidence type="ECO:0000313" key="6">
    <source>
        <dbReference type="Proteomes" id="UP001189429"/>
    </source>
</evidence>
<reference evidence="5" key="1">
    <citation type="submission" date="2023-10" db="EMBL/GenBank/DDBJ databases">
        <authorList>
            <person name="Chen Y."/>
            <person name="Shah S."/>
            <person name="Dougan E. K."/>
            <person name="Thang M."/>
            <person name="Chan C."/>
        </authorList>
    </citation>
    <scope>NUCLEOTIDE SEQUENCE [LARGE SCALE GENOMIC DNA]</scope>
</reference>
<evidence type="ECO:0000313" key="5">
    <source>
        <dbReference type="EMBL" id="CAK0804117.1"/>
    </source>
</evidence>
<feature type="region of interest" description="Disordered" evidence="3">
    <location>
        <begin position="38"/>
        <end position="65"/>
    </location>
</feature>
<proteinExistence type="predicted"/>
<dbReference type="EMBL" id="CAUYUJ010003158">
    <property type="protein sequence ID" value="CAK0804117.1"/>
    <property type="molecule type" value="Genomic_DNA"/>
</dbReference>
<feature type="domain" description="Protein kinase" evidence="4">
    <location>
        <begin position="114"/>
        <end position="391"/>
    </location>
</feature>
<dbReference type="PANTHER" id="PTHR24346:SF30">
    <property type="entry name" value="MATERNAL EMBRYONIC LEUCINE ZIPPER KINASE"/>
    <property type="match status" value="1"/>
</dbReference>